<feature type="transmembrane region" description="Helical" evidence="5">
    <location>
        <begin position="89"/>
        <end position="107"/>
    </location>
</feature>
<evidence type="ECO:0000256" key="3">
    <source>
        <dbReference type="ARBA" id="ARBA00022989"/>
    </source>
</evidence>
<feature type="transmembrane region" description="Helical" evidence="5">
    <location>
        <begin position="39"/>
        <end position="54"/>
    </location>
</feature>
<feature type="transmembrane region" description="Helical" evidence="5">
    <location>
        <begin position="343"/>
        <end position="362"/>
    </location>
</feature>
<keyword evidence="2 5" id="KW-0812">Transmembrane</keyword>
<keyword evidence="7" id="KW-0436">Ligase</keyword>
<evidence type="ECO:0000256" key="2">
    <source>
        <dbReference type="ARBA" id="ARBA00022692"/>
    </source>
</evidence>
<feature type="domain" description="O-antigen ligase-related" evidence="6">
    <location>
        <begin position="186"/>
        <end position="324"/>
    </location>
</feature>
<feature type="transmembrane region" description="Helical" evidence="5">
    <location>
        <begin position="194"/>
        <end position="211"/>
    </location>
</feature>
<comment type="subcellular location">
    <subcellularLocation>
        <location evidence="1">Membrane</location>
        <topology evidence="1">Multi-pass membrane protein</topology>
    </subcellularLocation>
</comment>
<feature type="transmembrane region" description="Helical" evidence="5">
    <location>
        <begin position="15"/>
        <end position="33"/>
    </location>
</feature>
<feature type="transmembrane region" description="Helical" evidence="5">
    <location>
        <begin position="220"/>
        <end position="236"/>
    </location>
</feature>
<feature type="transmembrane region" description="Helical" evidence="5">
    <location>
        <begin position="308"/>
        <end position="331"/>
    </location>
</feature>
<feature type="transmembrane region" description="Helical" evidence="5">
    <location>
        <begin position="145"/>
        <end position="164"/>
    </location>
</feature>
<evidence type="ECO:0000313" key="7">
    <source>
        <dbReference type="EMBL" id="SHE81922.1"/>
    </source>
</evidence>
<feature type="transmembrane region" description="Helical" evidence="5">
    <location>
        <begin position="66"/>
        <end position="83"/>
    </location>
</feature>
<keyword evidence="4 5" id="KW-0472">Membrane</keyword>
<protein>
    <submittedName>
        <fullName evidence="7">O-antigen ligase like membrane protein</fullName>
    </submittedName>
</protein>
<name>A0A1M4WLT5_9CLOT</name>
<organism evidence="7 8">
    <name type="scientific">Caloramator proteoclasticus DSM 10124</name>
    <dbReference type="NCBI Taxonomy" id="1121262"/>
    <lineage>
        <taxon>Bacteria</taxon>
        <taxon>Bacillati</taxon>
        <taxon>Bacillota</taxon>
        <taxon>Clostridia</taxon>
        <taxon>Eubacteriales</taxon>
        <taxon>Clostridiaceae</taxon>
        <taxon>Caloramator</taxon>
    </lineage>
</organism>
<keyword evidence="3 5" id="KW-1133">Transmembrane helix</keyword>
<sequence>MNYVGYKNISIKLRINSLLIALFFCANIMTTMLPKTENIIVKIMAVLIIIYIINNKTVRIISISKVLIISLILFYFGISYWLICRTYELYFYFLSFIFFGITGLIMSDKNKFSLVYVFKYLVVISAVLSFKILNINFINLDYGQWMGFSYNMLAGISASIICLTSIKIEKVYKLISFWVLISYGYIYFNYASRGVILALLIQITGMIYLKIEKNIKYRKIIFFIGLLMLVFIYLNMEQILMNLNNFLSTNNIKFYAIDKAVMYLNQNDISNGRMYLWNEAIRAILQAPITGNGIAYFESVYGTYVHNLFIQLLYEGGVVFFTIFSLLIFYPIKILLFDNEVEYLEKIFFIFLITNSIVQLFFSNTLWRVQQFWFYIGYTISFFIIKHRDENKLSTTFQKSFEKIIESKE</sequence>
<feature type="transmembrane region" description="Helical" evidence="5">
    <location>
        <begin position="171"/>
        <end position="188"/>
    </location>
</feature>
<dbReference type="GO" id="GO:0016874">
    <property type="term" value="F:ligase activity"/>
    <property type="evidence" value="ECO:0007669"/>
    <property type="project" value="UniProtKB-KW"/>
</dbReference>
<evidence type="ECO:0000256" key="5">
    <source>
        <dbReference type="SAM" id="Phobius"/>
    </source>
</evidence>
<dbReference type="AlphaFoldDB" id="A0A1M4WLT5"/>
<gene>
    <name evidence="7" type="ORF">SAMN02746091_01181</name>
</gene>
<dbReference type="InterPro" id="IPR007016">
    <property type="entry name" value="O-antigen_ligase-rel_domated"/>
</dbReference>
<dbReference type="GO" id="GO:0016020">
    <property type="term" value="C:membrane"/>
    <property type="evidence" value="ECO:0007669"/>
    <property type="project" value="UniProtKB-SubCell"/>
</dbReference>
<evidence type="ECO:0000313" key="8">
    <source>
        <dbReference type="Proteomes" id="UP000184423"/>
    </source>
</evidence>
<evidence type="ECO:0000259" key="6">
    <source>
        <dbReference type="Pfam" id="PF04932"/>
    </source>
</evidence>
<reference evidence="8" key="1">
    <citation type="submission" date="2016-11" db="EMBL/GenBank/DDBJ databases">
        <authorList>
            <person name="Varghese N."/>
            <person name="Submissions S."/>
        </authorList>
    </citation>
    <scope>NUCLEOTIDE SEQUENCE [LARGE SCALE GENOMIC DNA]</scope>
    <source>
        <strain evidence="8">DSM 10124</strain>
    </source>
</reference>
<dbReference type="Proteomes" id="UP000184423">
    <property type="component" value="Unassembled WGS sequence"/>
</dbReference>
<dbReference type="Pfam" id="PF04932">
    <property type="entry name" value="Wzy_C"/>
    <property type="match status" value="1"/>
</dbReference>
<evidence type="ECO:0000256" key="1">
    <source>
        <dbReference type="ARBA" id="ARBA00004141"/>
    </source>
</evidence>
<dbReference type="EMBL" id="FQVG01000018">
    <property type="protein sequence ID" value="SHE81922.1"/>
    <property type="molecule type" value="Genomic_DNA"/>
</dbReference>
<feature type="transmembrane region" description="Helical" evidence="5">
    <location>
        <begin position="368"/>
        <end position="385"/>
    </location>
</feature>
<evidence type="ECO:0000256" key="4">
    <source>
        <dbReference type="ARBA" id="ARBA00023136"/>
    </source>
</evidence>
<proteinExistence type="predicted"/>
<feature type="transmembrane region" description="Helical" evidence="5">
    <location>
        <begin position="114"/>
        <end position="133"/>
    </location>
</feature>
<keyword evidence="8" id="KW-1185">Reference proteome</keyword>
<accession>A0A1M4WLT5</accession>